<gene>
    <name evidence="2" type="ORF">B0H16DRAFT_1715631</name>
</gene>
<evidence type="ECO:0000313" key="3">
    <source>
        <dbReference type="Proteomes" id="UP001215598"/>
    </source>
</evidence>
<dbReference type="AlphaFoldDB" id="A0AAD7JUU4"/>
<comment type="caution">
    <text evidence="2">The sequence shown here is derived from an EMBL/GenBank/DDBJ whole genome shotgun (WGS) entry which is preliminary data.</text>
</comment>
<feature type="region of interest" description="Disordered" evidence="1">
    <location>
        <begin position="136"/>
        <end position="170"/>
    </location>
</feature>
<name>A0AAD7JUU4_9AGAR</name>
<feature type="compositionally biased region" description="Low complexity" evidence="1">
    <location>
        <begin position="144"/>
        <end position="160"/>
    </location>
</feature>
<organism evidence="2 3">
    <name type="scientific">Mycena metata</name>
    <dbReference type="NCBI Taxonomy" id="1033252"/>
    <lineage>
        <taxon>Eukaryota</taxon>
        <taxon>Fungi</taxon>
        <taxon>Dikarya</taxon>
        <taxon>Basidiomycota</taxon>
        <taxon>Agaricomycotina</taxon>
        <taxon>Agaricomycetes</taxon>
        <taxon>Agaricomycetidae</taxon>
        <taxon>Agaricales</taxon>
        <taxon>Marasmiineae</taxon>
        <taxon>Mycenaceae</taxon>
        <taxon>Mycena</taxon>
    </lineage>
</organism>
<dbReference type="EMBL" id="JARKIB010000017">
    <property type="protein sequence ID" value="KAJ7770001.1"/>
    <property type="molecule type" value="Genomic_DNA"/>
</dbReference>
<dbReference type="Proteomes" id="UP001215598">
    <property type="component" value="Unassembled WGS sequence"/>
</dbReference>
<keyword evidence="3" id="KW-1185">Reference proteome</keyword>
<accession>A0AAD7JUU4</accession>
<reference evidence="2" key="1">
    <citation type="submission" date="2023-03" db="EMBL/GenBank/DDBJ databases">
        <title>Massive genome expansion in bonnet fungi (Mycena s.s.) driven by repeated elements and novel gene families across ecological guilds.</title>
        <authorList>
            <consortium name="Lawrence Berkeley National Laboratory"/>
            <person name="Harder C.B."/>
            <person name="Miyauchi S."/>
            <person name="Viragh M."/>
            <person name="Kuo A."/>
            <person name="Thoen E."/>
            <person name="Andreopoulos B."/>
            <person name="Lu D."/>
            <person name="Skrede I."/>
            <person name="Drula E."/>
            <person name="Henrissat B."/>
            <person name="Morin E."/>
            <person name="Kohler A."/>
            <person name="Barry K."/>
            <person name="LaButti K."/>
            <person name="Morin E."/>
            <person name="Salamov A."/>
            <person name="Lipzen A."/>
            <person name="Mereny Z."/>
            <person name="Hegedus B."/>
            <person name="Baldrian P."/>
            <person name="Stursova M."/>
            <person name="Weitz H."/>
            <person name="Taylor A."/>
            <person name="Grigoriev I.V."/>
            <person name="Nagy L.G."/>
            <person name="Martin F."/>
            <person name="Kauserud H."/>
        </authorList>
    </citation>
    <scope>NUCLEOTIDE SEQUENCE</scope>
    <source>
        <strain evidence="2">CBHHK182m</strain>
    </source>
</reference>
<proteinExistence type="predicted"/>
<evidence type="ECO:0000256" key="1">
    <source>
        <dbReference type="SAM" id="MobiDB-lite"/>
    </source>
</evidence>
<sequence>MSAFRAPSEPAYEYDDSKCVCAICDRCAYCDAAAAASAPAPAVPAVPTSPAPTPCANCVDSENSMIREALFTECTIAPGPHEADVDAIDHYSRPLIEDTGVRWSEFCRLPYWDPTRMPVIDAMHCVLEGVTIHPNPIAPAEQPAPTHSTSTPSATLSSDDSTTKLRYNRT</sequence>
<evidence type="ECO:0000313" key="2">
    <source>
        <dbReference type="EMBL" id="KAJ7770001.1"/>
    </source>
</evidence>
<protein>
    <submittedName>
        <fullName evidence="2">Uncharacterized protein</fullName>
    </submittedName>
</protein>